<sequence length="314" mass="35821">MKNFLKIIPIPICGLILALVSLGNLLKIGGLTIFGNTVGLIGIALMCLVIFKIIFTFKHTLLHMKNHIVASVAPTFTMALMVICTYFLEFELIQPHLSYIWLGIVFLQFVLMFYFTYFFLLKKQVKIHHVYPSWFITFVGIGVISITSSNFYPEFGRLIFWVAFSSYLVLLPIIVYRVVHVKNMEESTLPLITIIAAPGSLCLTGYLNAFDNENIFLLTFLVIVSQALYFAILTQLPKLLAIDFYPSYAAFTFPLVISAMALTTTAHFYIERGYTASLLHWISIAESVLAFIIVFYVLFKYIHYLMKQHAEARL</sequence>
<evidence type="ECO:0000256" key="4">
    <source>
        <dbReference type="ARBA" id="ARBA00023136"/>
    </source>
</evidence>
<dbReference type="PANTHER" id="PTHR37955">
    <property type="entry name" value="TELLURITE RESISTANCE PROTEIN TEHA"/>
    <property type="match status" value="1"/>
</dbReference>
<dbReference type="PANTHER" id="PTHR37955:SF1">
    <property type="entry name" value="DEP DOMAIN-CONTAINING PROTEIN"/>
    <property type="match status" value="1"/>
</dbReference>
<feature type="transmembrane region" description="Helical" evidence="5">
    <location>
        <begin position="276"/>
        <end position="299"/>
    </location>
</feature>
<feature type="transmembrane region" description="Helical" evidence="5">
    <location>
        <begin position="158"/>
        <end position="179"/>
    </location>
</feature>
<feature type="transmembrane region" description="Helical" evidence="5">
    <location>
        <begin position="133"/>
        <end position="152"/>
    </location>
</feature>
<evidence type="ECO:0000256" key="5">
    <source>
        <dbReference type="SAM" id="Phobius"/>
    </source>
</evidence>
<name>A0A927HBS8_9BACI</name>
<dbReference type="InterPro" id="IPR038665">
    <property type="entry name" value="Voltage-dep_anion_channel_sf"/>
</dbReference>
<feature type="transmembrane region" description="Helical" evidence="5">
    <location>
        <begin position="215"/>
        <end position="236"/>
    </location>
</feature>
<dbReference type="GO" id="GO:0046583">
    <property type="term" value="F:monoatomic cation efflux transmembrane transporter activity"/>
    <property type="evidence" value="ECO:0007669"/>
    <property type="project" value="TreeGrafter"/>
</dbReference>
<evidence type="ECO:0000313" key="7">
    <source>
        <dbReference type="Proteomes" id="UP000602076"/>
    </source>
</evidence>
<evidence type="ECO:0000256" key="2">
    <source>
        <dbReference type="ARBA" id="ARBA00022692"/>
    </source>
</evidence>
<dbReference type="InterPro" id="IPR052951">
    <property type="entry name" value="Tellurite_res_ion_channel"/>
</dbReference>
<dbReference type="Proteomes" id="UP000602076">
    <property type="component" value="Unassembled WGS sequence"/>
</dbReference>
<comment type="caution">
    <text evidence="6">The sequence shown here is derived from an EMBL/GenBank/DDBJ whole genome shotgun (WGS) entry which is preliminary data.</text>
</comment>
<comment type="subcellular location">
    <subcellularLocation>
        <location evidence="1">Membrane</location>
        <topology evidence="1">Multi-pass membrane protein</topology>
    </subcellularLocation>
</comment>
<evidence type="ECO:0000313" key="6">
    <source>
        <dbReference type="EMBL" id="MBD3109284.1"/>
    </source>
</evidence>
<protein>
    <submittedName>
        <fullName evidence="6">TDT family transporter</fullName>
    </submittedName>
</protein>
<feature type="transmembrane region" description="Helical" evidence="5">
    <location>
        <begin position="191"/>
        <end position="209"/>
    </location>
</feature>
<keyword evidence="4 5" id="KW-0472">Membrane</keyword>
<accession>A0A927HBS8</accession>
<dbReference type="Gene3D" id="1.50.10.150">
    <property type="entry name" value="Voltage-dependent anion channel"/>
    <property type="match status" value="1"/>
</dbReference>
<feature type="transmembrane region" description="Helical" evidence="5">
    <location>
        <begin position="100"/>
        <end position="121"/>
    </location>
</feature>
<reference evidence="6" key="1">
    <citation type="submission" date="2020-09" db="EMBL/GenBank/DDBJ databases">
        <title>Bacillus faecalis sp. nov., a moderately halophilic bacterium isolated from cow faeces.</title>
        <authorList>
            <person name="Jiang L."/>
            <person name="Lee J."/>
        </authorList>
    </citation>
    <scope>NUCLEOTIDE SEQUENCE</scope>
    <source>
        <strain evidence="6">AGMB 02131</strain>
    </source>
</reference>
<dbReference type="EMBL" id="JACXSI010000032">
    <property type="protein sequence ID" value="MBD3109284.1"/>
    <property type="molecule type" value="Genomic_DNA"/>
</dbReference>
<evidence type="ECO:0000256" key="1">
    <source>
        <dbReference type="ARBA" id="ARBA00004141"/>
    </source>
</evidence>
<dbReference type="InterPro" id="IPR004695">
    <property type="entry name" value="SLAC1/Mae1/Ssu1/TehA"/>
</dbReference>
<dbReference type="AlphaFoldDB" id="A0A927HBS8"/>
<keyword evidence="7" id="KW-1185">Reference proteome</keyword>
<dbReference type="CDD" id="cd09325">
    <property type="entry name" value="TDT_C4-dicarb_trans"/>
    <property type="match status" value="1"/>
</dbReference>
<dbReference type="RefSeq" id="WP_190998824.1">
    <property type="nucleotide sequence ID" value="NZ_JACXSI010000032.1"/>
</dbReference>
<feature type="transmembrane region" description="Helical" evidence="5">
    <location>
        <begin position="67"/>
        <end position="88"/>
    </location>
</feature>
<dbReference type="GO" id="GO:0005886">
    <property type="term" value="C:plasma membrane"/>
    <property type="evidence" value="ECO:0007669"/>
    <property type="project" value="TreeGrafter"/>
</dbReference>
<feature type="transmembrane region" description="Helical" evidence="5">
    <location>
        <begin position="7"/>
        <end position="26"/>
    </location>
</feature>
<gene>
    <name evidence="6" type="ORF">IEO70_13105</name>
</gene>
<organism evidence="6 7">
    <name type="scientific">Peribacillus faecalis</name>
    <dbReference type="NCBI Taxonomy" id="2772559"/>
    <lineage>
        <taxon>Bacteria</taxon>
        <taxon>Bacillati</taxon>
        <taxon>Bacillota</taxon>
        <taxon>Bacilli</taxon>
        <taxon>Bacillales</taxon>
        <taxon>Bacillaceae</taxon>
        <taxon>Peribacillus</taxon>
    </lineage>
</organism>
<keyword evidence="3 5" id="KW-1133">Transmembrane helix</keyword>
<proteinExistence type="predicted"/>
<feature type="transmembrane region" description="Helical" evidence="5">
    <location>
        <begin position="248"/>
        <end position="270"/>
    </location>
</feature>
<evidence type="ECO:0000256" key="3">
    <source>
        <dbReference type="ARBA" id="ARBA00022989"/>
    </source>
</evidence>
<keyword evidence="2 5" id="KW-0812">Transmembrane</keyword>
<feature type="transmembrane region" description="Helical" evidence="5">
    <location>
        <begin position="32"/>
        <end position="55"/>
    </location>
</feature>
<dbReference type="Pfam" id="PF03595">
    <property type="entry name" value="SLAC1"/>
    <property type="match status" value="1"/>
</dbReference>